<dbReference type="AlphaFoldDB" id="A0AB34JXZ5"/>
<feature type="compositionally biased region" description="Polar residues" evidence="1">
    <location>
        <begin position="267"/>
        <end position="283"/>
    </location>
</feature>
<dbReference type="Proteomes" id="UP001515480">
    <property type="component" value="Unassembled WGS sequence"/>
</dbReference>
<dbReference type="GO" id="GO:0005634">
    <property type="term" value="C:nucleus"/>
    <property type="evidence" value="ECO:0007669"/>
    <property type="project" value="TreeGrafter"/>
</dbReference>
<protein>
    <recommendedName>
        <fullName evidence="2">Programmed cell death protein 2 C-terminal domain-containing protein</fullName>
    </recommendedName>
</protein>
<dbReference type="EMBL" id="JBGBPQ010000003">
    <property type="protein sequence ID" value="KAL1526770.1"/>
    <property type="molecule type" value="Genomic_DNA"/>
</dbReference>
<reference evidence="3 4" key="1">
    <citation type="journal article" date="2024" name="Science">
        <title>Giant polyketide synthase enzymes in the biosynthesis of giant marine polyether toxins.</title>
        <authorList>
            <person name="Fallon T.R."/>
            <person name="Shende V.V."/>
            <person name="Wierzbicki I.H."/>
            <person name="Pendleton A.L."/>
            <person name="Watervoot N.F."/>
            <person name="Auber R.P."/>
            <person name="Gonzalez D.J."/>
            <person name="Wisecaver J.H."/>
            <person name="Moore B.S."/>
        </authorList>
    </citation>
    <scope>NUCLEOTIDE SEQUENCE [LARGE SCALE GENOMIC DNA]</scope>
    <source>
        <strain evidence="3 4">12B1</strain>
    </source>
</reference>
<dbReference type="PANTHER" id="PTHR12298">
    <property type="entry name" value="PCDC2 PROGRAMMED CELL DEATH PROTEIN 2 -RELATED"/>
    <property type="match status" value="1"/>
</dbReference>
<keyword evidence="4" id="KW-1185">Reference proteome</keyword>
<proteinExistence type="predicted"/>
<comment type="caution">
    <text evidence="3">The sequence shown here is derived from an EMBL/GenBank/DDBJ whole genome shotgun (WGS) entry which is preliminary data.</text>
</comment>
<feature type="domain" description="Programmed cell death protein 2 C-terminal" evidence="2">
    <location>
        <begin position="297"/>
        <end position="402"/>
    </location>
</feature>
<accession>A0AB34JXZ5</accession>
<evidence type="ECO:0000313" key="3">
    <source>
        <dbReference type="EMBL" id="KAL1526770.1"/>
    </source>
</evidence>
<evidence type="ECO:0000313" key="4">
    <source>
        <dbReference type="Proteomes" id="UP001515480"/>
    </source>
</evidence>
<dbReference type="PANTHER" id="PTHR12298:SF4">
    <property type="entry name" value="PROGRAMMED CELL DEATH PROTEIN 2"/>
    <property type="match status" value="1"/>
</dbReference>
<dbReference type="Pfam" id="PF04194">
    <property type="entry name" value="PDCD2_C"/>
    <property type="match status" value="1"/>
</dbReference>
<name>A0AB34JXZ5_PRYPA</name>
<feature type="region of interest" description="Disordered" evidence="1">
    <location>
        <begin position="1"/>
        <end position="20"/>
    </location>
</feature>
<feature type="region of interest" description="Disordered" evidence="1">
    <location>
        <begin position="254"/>
        <end position="291"/>
    </location>
</feature>
<evidence type="ECO:0000256" key="1">
    <source>
        <dbReference type="SAM" id="MobiDB-lite"/>
    </source>
</evidence>
<feature type="compositionally biased region" description="Basic and acidic residues" evidence="1">
    <location>
        <begin position="254"/>
        <end position="266"/>
    </location>
</feature>
<evidence type="ECO:0000259" key="2">
    <source>
        <dbReference type="Pfam" id="PF04194"/>
    </source>
</evidence>
<dbReference type="InterPro" id="IPR007320">
    <property type="entry name" value="PDCD2_C"/>
</dbReference>
<dbReference type="GO" id="GO:0005737">
    <property type="term" value="C:cytoplasm"/>
    <property type="evidence" value="ECO:0007669"/>
    <property type="project" value="InterPro"/>
</dbReference>
<gene>
    <name evidence="3" type="ORF">AB1Y20_015466</name>
</gene>
<organism evidence="3 4">
    <name type="scientific">Prymnesium parvum</name>
    <name type="common">Toxic golden alga</name>
    <dbReference type="NCBI Taxonomy" id="97485"/>
    <lineage>
        <taxon>Eukaryota</taxon>
        <taxon>Haptista</taxon>
        <taxon>Haptophyta</taxon>
        <taxon>Prymnesiophyceae</taxon>
        <taxon>Prymnesiales</taxon>
        <taxon>Prymnesiaceae</taxon>
        <taxon>Prymnesium</taxon>
    </lineage>
</organism>
<sequence>MFHVDDDWGTPAAASAEAGAATDAETDAAIDHLLDRCSLMGVLPIPPTESRAATLDTSEGVAATQPCVEVIELGYVSPWLDEWGPPKPEAFPSKVGGLPVWLDPERLPPPDSLQCGECGKKLRFLLQIYCPRWPELPHAFHRSVMLFCCGGACLLSLKGWKALRCNMGEETPFYARGEDGLYYCPRYHVATEREAGLDQRAQKPDGLFNEGIVQPELWLSTYPEGDWKASLAWWESESSERQHVESLLLRYRQEQGEPESEIKENTSGDPESQLTPPSSSASDTLGEVGDDMEDGLYSFQRRVRANPEQVLRYWHSSSSSPLWMSSSGRVKSVPPCARCGAPRWFEFQVLPHLLASLHQNEHAAALEDLDDWGTVAVYSCSASCETPSGSSSAYAEEFVWHQHI</sequence>